<sequence>MADLPVRAVGFVGLGRMGDPMVRRLAAAGVDVRGHDAAPDPRAAFADLVTIVDKPAEVVPVGGDGPPVVILMLPDSNVVEAVLGEGLLDALTPGTLLIDMGSSEPMRTKALAERVAARGAVMIDAPVSGGVSGATAGTLTIMVGGPDTEVGVITPLLAVLGRVRHVGPVGAGHALKALNNLMSASHLLASSEALLAGERFGLDPAVMLDAVNGSSGRSGSTENKWPNFVLPETYNSGFALALMVKDIRIALGLAEATGAPSALAARTVELWSEAAAALAPDADHTEIVRWLRAGESTDPDPRSDR</sequence>
<dbReference type="RefSeq" id="WP_241034341.1">
    <property type="nucleotide sequence ID" value="NZ_BAAAJF010000034.1"/>
</dbReference>
<dbReference type="SUPFAM" id="SSF48179">
    <property type="entry name" value="6-phosphogluconate dehydrogenase C-terminal domain-like"/>
    <property type="match status" value="1"/>
</dbReference>
<dbReference type="PIRSF" id="PIRSF000103">
    <property type="entry name" value="HIBADH"/>
    <property type="match status" value="1"/>
</dbReference>
<dbReference type="InterPro" id="IPR013328">
    <property type="entry name" value="6PGD_dom2"/>
</dbReference>
<dbReference type="InterPro" id="IPR029154">
    <property type="entry name" value="HIBADH-like_NADP-bd"/>
</dbReference>
<dbReference type="InterPro" id="IPR036291">
    <property type="entry name" value="NAD(P)-bd_dom_sf"/>
</dbReference>
<reference evidence="6 7" key="1">
    <citation type="submission" date="2022-03" db="EMBL/GenBank/DDBJ databases">
        <title>Pseudonocardia alaer sp. nov., a novel actinomycete isolated from reed forest soil.</title>
        <authorList>
            <person name="Wang L."/>
        </authorList>
    </citation>
    <scope>NUCLEOTIDE SEQUENCE [LARGE SCALE GENOMIC DNA]</scope>
    <source>
        <strain evidence="6 7">Y-16303</strain>
        <plasmid evidence="6">unnamed</plasmid>
    </source>
</reference>
<dbReference type="Gene3D" id="3.40.50.720">
    <property type="entry name" value="NAD(P)-binding Rossmann-like Domain"/>
    <property type="match status" value="1"/>
</dbReference>
<dbReference type="PROSITE" id="PS00895">
    <property type="entry name" value="3_HYDROXYISOBUT_DH"/>
    <property type="match status" value="1"/>
</dbReference>
<dbReference type="Pfam" id="PF03446">
    <property type="entry name" value="NAD_binding_2"/>
    <property type="match status" value="1"/>
</dbReference>
<evidence type="ECO:0000259" key="4">
    <source>
        <dbReference type="Pfam" id="PF03446"/>
    </source>
</evidence>
<accession>A0ABS9T7I4</accession>
<dbReference type="PANTHER" id="PTHR22981:SF7">
    <property type="entry name" value="3-HYDROXYISOBUTYRATE DEHYDROGENASE, MITOCHONDRIAL"/>
    <property type="match status" value="1"/>
</dbReference>
<name>A0ABS9T7I4_9PSEU</name>
<comment type="caution">
    <text evidence="6">The sequence shown here is derived from an EMBL/GenBank/DDBJ whole genome shotgun (WGS) entry which is preliminary data.</text>
</comment>
<keyword evidence="2" id="KW-0560">Oxidoreductase</keyword>
<dbReference type="PANTHER" id="PTHR22981">
    <property type="entry name" value="3-HYDROXYISOBUTYRATE DEHYDROGENASE-RELATED"/>
    <property type="match status" value="1"/>
</dbReference>
<dbReference type="SUPFAM" id="SSF51735">
    <property type="entry name" value="NAD(P)-binding Rossmann-fold domains"/>
    <property type="match status" value="1"/>
</dbReference>
<evidence type="ECO:0000256" key="3">
    <source>
        <dbReference type="ARBA" id="ARBA00023027"/>
    </source>
</evidence>
<protein>
    <submittedName>
        <fullName evidence="6">NAD(P)-dependent oxidoreductase</fullName>
    </submittedName>
</protein>
<dbReference type="EMBL" id="JAKXMK010000002">
    <property type="protein sequence ID" value="MCH6164482.1"/>
    <property type="molecule type" value="Genomic_DNA"/>
</dbReference>
<dbReference type="InterPro" id="IPR008927">
    <property type="entry name" value="6-PGluconate_DH-like_C_sf"/>
</dbReference>
<dbReference type="Pfam" id="PF14833">
    <property type="entry name" value="NAD_binding_11"/>
    <property type="match status" value="1"/>
</dbReference>
<dbReference type="Gene3D" id="1.10.1040.10">
    <property type="entry name" value="N-(1-d-carboxylethyl)-l-norvaline Dehydrogenase, domain 2"/>
    <property type="match status" value="1"/>
</dbReference>
<comment type="similarity">
    <text evidence="1">Belongs to the HIBADH-related family.</text>
</comment>
<dbReference type="Proteomes" id="UP001299970">
    <property type="component" value="Unassembled WGS sequence"/>
</dbReference>
<proteinExistence type="inferred from homology"/>
<evidence type="ECO:0000313" key="6">
    <source>
        <dbReference type="EMBL" id="MCH6164482.1"/>
    </source>
</evidence>
<keyword evidence="3" id="KW-0520">NAD</keyword>
<organism evidence="6 7">
    <name type="scientific">Pseudonocardia alaniniphila</name>
    <dbReference type="NCBI Taxonomy" id="75291"/>
    <lineage>
        <taxon>Bacteria</taxon>
        <taxon>Bacillati</taxon>
        <taxon>Actinomycetota</taxon>
        <taxon>Actinomycetes</taxon>
        <taxon>Pseudonocardiales</taxon>
        <taxon>Pseudonocardiaceae</taxon>
        <taxon>Pseudonocardia</taxon>
    </lineage>
</organism>
<feature type="domain" description="6-phosphogluconate dehydrogenase NADP-binding" evidence="4">
    <location>
        <begin position="9"/>
        <end position="163"/>
    </location>
</feature>
<dbReference type="InterPro" id="IPR006115">
    <property type="entry name" value="6PGDH_NADP-bd"/>
</dbReference>
<keyword evidence="6" id="KW-0614">Plasmid</keyword>
<dbReference type="InterPro" id="IPR002204">
    <property type="entry name" value="3-OH-isobutyrate_DH-rel_CS"/>
</dbReference>
<geneLocation type="plasmid" evidence="6">
    <name>unnamed</name>
</geneLocation>
<dbReference type="InterPro" id="IPR015815">
    <property type="entry name" value="HIBADH-related"/>
</dbReference>
<evidence type="ECO:0000259" key="5">
    <source>
        <dbReference type="Pfam" id="PF14833"/>
    </source>
</evidence>
<evidence type="ECO:0000313" key="7">
    <source>
        <dbReference type="Proteomes" id="UP001299970"/>
    </source>
</evidence>
<gene>
    <name evidence="6" type="ORF">MMF94_02205</name>
</gene>
<keyword evidence="7" id="KW-1185">Reference proteome</keyword>
<evidence type="ECO:0000256" key="2">
    <source>
        <dbReference type="ARBA" id="ARBA00023002"/>
    </source>
</evidence>
<evidence type="ECO:0000256" key="1">
    <source>
        <dbReference type="ARBA" id="ARBA00009080"/>
    </source>
</evidence>
<feature type="domain" description="3-hydroxyisobutyrate dehydrogenase-like NAD-binding" evidence="5">
    <location>
        <begin position="170"/>
        <end position="291"/>
    </location>
</feature>